<organism evidence="2 3">
    <name type="scientific">Portunus trituberculatus</name>
    <name type="common">Swimming crab</name>
    <name type="synonym">Neptunus trituberculatus</name>
    <dbReference type="NCBI Taxonomy" id="210409"/>
    <lineage>
        <taxon>Eukaryota</taxon>
        <taxon>Metazoa</taxon>
        <taxon>Ecdysozoa</taxon>
        <taxon>Arthropoda</taxon>
        <taxon>Crustacea</taxon>
        <taxon>Multicrustacea</taxon>
        <taxon>Malacostraca</taxon>
        <taxon>Eumalacostraca</taxon>
        <taxon>Eucarida</taxon>
        <taxon>Decapoda</taxon>
        <taxon>Pleocyemata</taxon>
        <taxon>Brachyura</taxon>
        <taxon>Eubrachyura</taxon>
        <taxon>Portunoidea</taxon>
        <taxon>Portunidae</taxon>
        <taxon>Portuninae</taxon>
        <taxon>Portunus</taxon>
    </lineage>
</organism>
<reference evidence="2 3" key="1">
    <citation type="submission" date="2019-05" db="EMBL/GenBank/DDBJ databases">
        <title>Another draft genome of Portunus trituberculatus and its Hox gene families provides insights of decapod evolution.</title>
        <authorList>
            <person name="Jeong J.-H."/>
            <person name="Song I."/>
            <person name="Kim S."/>
            <person name="Choi T."/>
            <person name="Kim D."/>
            <person name="Ryu S."/>
            <person name="Kim W."/>
        </authorList>
    </citation>
    <scope>NUCLEOTIDE SEQUENCE [LARGE SCALE GENOMIC DNA]</scope>
    <source>
        <tissue evidence="2">Muscle</tissue>
    </source>
</reference>
<feature type="compositionally biased region" description="Pro residues" evidence="1">
    <location>
        <begin position="59"/>
        <end position="72"/>
    </location>
</feature>
<dbReference type="Proteomes" id="UP000324222">
    <property type="component" value="Unassembled WGS sequence"/>
</dbReference>
<evidence type="ECO:0000313" key="2">
    <source>
        <dbReference type="EMBL" id="MPC73286.1"/>
    </source>
</evidence>
<sequence>MEGPLTQSHPCMKSFEVYCWLRHNKEVSCVGGESSNNTALQQQYSACCNGRVDTHNTLPIPPRGIPAVPPDPTHGKLR</sequence>
<accession>A0A5B7HU80</accession>
<evidence type="ECO:0000313" key="3">
    <source>
        <dbReference type="Proteomes" id="UP000324222"/>
    </source>
</evidence>
<dbReference type="AlphaFoldDB" id="A0A5B7HU80"/>
<proteinExistence type="predicted"/>
<dbReference type="EMBL" id="VSRR010036486">
    <property type="protein sequence ID" value="MPC73286.1"/>
    <property type="molecule type" value="Genomic_DNA"/>
</dbReference>
<comment type="caution">
    <text evidence="2">The sequence shown here is derived from an EMBL/GenBank/DDBJ whole genome shotgun (WGS) entry which is preliminary data.</text>
</comment>
<gene>
    <name evidence="2" type="ORF">E2C01_067609</name>
</gene>
<keyword evidence="3" id="KW-1185">Reference proteome</keyword>
<evidence type="ECO:0000256" key="1">
    <source>
        <dbReference type="SAM" id="MobiDB-lite"/>
    </source>
</evidence>
<feature type="region of interest" description="Disordered" evidence="1">
    <location>
        <begin position="58"/>
        <end position="78"/>
    </location>
</feature>
<protein>
    <submittedName>
        <fullName evidence="2">Uncharacterized protein</fullName>
    </submittedName>
</protein>
<name>A0A5B7HU80_PORTR</name>